<dbReference type="RefSeq" id="WP_163054474.1">
    <property type="nucleotide sequence ID" value="NZ_JAAGLI010000213.1"/>
</dbReference>
<protein>
    <submittedName>
        <fullName evidence="1">Uncharacterized protein</fullName>
    </submittedName>
</protein>
<dbReference type="Proteomes" id="UP000475532">
    <property type="component" value="Unassembled WGS sequence"/>
</dbReference>
<comment type="caution">
    <text evidence="1">The sequence shown here is derived from an EMBL/GenBank/DDBJ whole genome shotgun (WGS) entry which is preliminary data.</text>
</comment>
<dbReference type="EMBL" id="JAAGLI010000213">
    <property type="protein sequence ID" value="NEA22655.1"/>
    <property type="molecule type" value="Genomic_DNA"/>
</dbReference>
<sequence length="91" mass="9351">MTLVALVGAATVVLSSAAKLGSVLQLRLNHRHGSRGFSWGREALAAASYGSWLAYGVLLGDRVVTASGVLGTALSVALLTQAAYHRRGDAS</sequence>
<evidence type="ECO:0000313" key="2">
    <source>
        <dbReference type="Proteomes" id="UP000475532"/>
    </source>
</evidence>
<evidence type="ECO:0000313" key="1">
    <source>
        <dbReference type="EMBL" id="NEA22655.1"/>
    </source>
</evidence>
<reference evidence="1 2" key="1">
    <citation type="submission" date="2020-01" db="EMBL/GenBank/DDBJ databases">
        <title>Insect and environment-associated Actinomycetes.</title>
        <authorList>
            <person name="Currrie C."/>
            <person name="Chevrette M."/>
            <person name="Carlson C."/>
            <person name="Stubbendieck R."/>
            <person name="Wendt-Pienkowski E."/>
        </authorList>
    </citation>
    <scope>NUCLEOTIDE SEQUENCE [LARGE SCALE GENOMIC DNA]</scope>
    <source>
        <strain evidence="1 2">SID10258</strain>
    </source>
</reference>
<dbReference type="Gene3D" id="1.20.1280.290">
    <property type="match status" value="1"/>
</dbReference>
<dbReference type="AlphaFoldDB" id="A0A6L9QBM3"/>
<name>A0A6L9QBM3_9ACTN</name>
<organism evidence="1 2">
    <name type="scientific">Actinomadura bangladeshensis</name>
    <dbReference type="NCBI Taxonomy" id="453573"/>
    <lineage>
        <taxon>Bacteria</taxon>
        <taxon>Bacillati</taxon>
        <taxon>Actinomycetota</taxon>
        <taxon>Actinomycetes</taxon>
        <taxon>Streptosporangiales</taxon>
        <taxon>Thermomonosporaceae</taxon>
        <taxon>Actinomadura</taxon>
    </lineage>
</organism>
<gene>
    <name evidence="1" type="ORF">G3I70_09135</name>
</gene>
<proteinExistence type="predicted"/>
<accession>A0A6L9QBM3</accession>